<protein>
    <submittedName>
        <fullName evidence="1">Uncharacterized protein</fullName>
    </submittedName>
</protein>
<dbReference type="GeneID" id="17043518"/>
<dbReference type="AlphaFoldDB" id="I0Z4E7"/>
<gene>
    <name evidence="1" type="ORF">COCSUDRAFT_32672</name>
</gene>
<keyword evidence="2" id="KW-1185">Reference proteome</keyword>
<dbReference type="KEGG" id="csl:COCSUDRAFT_32672"/>
<evidence type="ECO:0000313" key="2">
    <source>
        <dbReference type="Proteomes" id="UP000007264"/>
    </source>
</evidence>
<dbReference type="RefSeq" id="XP_005650060.1">
    <property type="nucleotide sequence ID" value="XM_005650003.1"/>
</dbReference>
<reference evidence="1 2" key="1">
    <citation type="journal article" date="2012" name="Genome Biol.">
        <title>The genome of the polar eukaryotic microalga coccomyxa subellipsoidea reveals traits of cold adaptation.</title>
        <authorList>
            <person name="Blanc G."/>
            <person name="Agarkova I."/>
            <person name="Grimwood J."/>
            <person name="Kuo A."/>
            <person name="Brueggeman A."/>
            <person name="Dunigan D."/>
            <person name="Gurnon J."/>
            <person name="Ladunga I."/>
            <person name="Lindquist E."/>
            <person name="Lucas S."/>
            <person name="Pangilinan J."/>
            <person name="Proschold T."/>
            <person name="Salamov A."/>
            <person name="Schmutz J."/>
            <person name="Weeks D."/>
            <person name="Yamada T."/>
            <person name="Claverie J.M."/>
            <person name="Grigoriev I."/>
            <person name="Van Etten J."/>
            <person name="Lomsadze A."/>
            <person name="Borodovsky M."/>
        </authorList>
    </citation>
    <scope>NUCLEOTIDE SEQUENCE [LARGE SCALE GENOMIC DNA]</scope>
    <source>
        <strain evidence="1 2">C-169</strain>
    </source>
</reference>
<evidence type="ECO:0000313" key="1">
    <source>
        <dbReference type="EMBL" id="EIE25516.1"/>
    </source>
</evidence>
<name>I0Z4E7_COCSC</name>
<proteinExistence type="predicted"/>
<dbReference type="Proteomes" id="UP000007264">
    <property type="component" value="Unassembled WGS sequence"/>
</dbReference>
<accession>I0Z4E7</accession>
<organism evidence="1 2">
    <name type="scientific">Coccomyxa subellipsoidea (strain C-169)</name>
    <name type="common">Green microalga</name>
    <dbReference type="NCBI Taxonomy" id="574566"/>
    <lineage>
        <taxon>Eukaryota</taxon>
        <taxon>Viridiplantae</taxon>
        <taxon>Chlorophyta</taxon>
        <taxon>core chlorophytes</taxon>
        <taxon>Trebouxiophyceae</taxon>
        <taxon>Trebouxiophyceae incertae sedis</taxon>
        <taxon>Coccomyxaceae</taxon>
        <taxon>Coccomyxa</taxon>
        <taxon>Coccomyxa subellipsoidea</taxon>
    </lineage>
</organism>
<comment type="caution">
    <text evidence="1">The sequence shown here is derived from an EMBL/GenBank/DDBJ whole genome shotgun (WGS) entry which is preliminary data.</text>
</comment>
<dbReference type="EMBL" id="AGSI01000004">
    <property type="protein sequence ID" value="EIE25516.1"/>
    <property type="molecule type" value="Genomic_DNA"/>
</dbReference>
<sequence>MCCTLSHEVPHHQKEQAATQDKVCIGTLWQEALELITAGIHLHPKAHCQHEKSNAAEEPRQEGVEGEGAHAEHVHELYCSSEQGIHHEGIDHLYPQWSLPIFCIKTLNDNICIGSKVLHAPLQRNHGVVVLSDVMVMMRTNVLFTARSNV</sequence>